<accession>A0A6H5I4D0</accession>
<feature type="non-terminal residue" evidence="1">
    <location>
        <position position="140"/>
    </location>
</feature>
<keyword evidence="2" id="KW-1185">Reference proteome</keyword>
<gene>
    <name evidence="1" type="ORF">TBRA_LOCUS2637</name>
</gene>
<name>A0A6H5I4D0_9HYME</name>
<dbReference type="Proteomes" id="UP000479190">
    <property type="component" value="Unassembled WGS sequence"/>
</dbReference>
<evidence type="ECO:0000313" key="1">
    <source>
        <dbReference type="EMBL" id="CAB0030640.1"/>
    </source>
</evidence>
<sequence>MRHPFGCYRLQTADSSKAYGRGEVLAPASGLGRVNLTLCRVEDTIWRLWLFSGTEWLQVKRPAGTGDDGCIATIAEPCETRTQHCDRRSGGIRDPWTRQIGHLVDQSVQFIGLDVLDSRGCRIRQRAQSANTRLSERPEK</sequence>
<protein>
    <submittedName>
        <fullName evidence="1">Uncharacterized protein</fullName>
    </submittedName>
</protein>
<organism evidence="1 2">
    <name type="scientific">Trichogramma brassicae</name>
    <dbReference type="NCBI Taxonomy" id="86971"/>
    <lineage>
        <taxon>Eukaryota</taxon>
        <taxon>Metazoa</taxon>
        <taxon>Ecdysozoa</taxon>
        <taxon>Arthropoda</taxon>
        <taxon>Hexapoda</taxon>
        <taxon>Insecta</taxon>
        <taxon>Pterygota</taxon>
        <taxon>Neoptera</taxon>
        <taxon>Endopterygota</taxon>
        <taxon>Hymenoptera</taxon>
        <taxon>Apocrita</taxon>
        <taxon>Proctotrupomorpha</taxon>
        <taxon>Chalcidoidea</taxon>
        <taxon>Trichogrammatidae</taxon>
        <taxon>Trichogramma</taxon>
    </lineage>
</organism>
<evidence type="ECO:0000313" key="2">
    <source>
        <dbReference type="Proteomes" id="UP000479190"/>
    </source>
</evidence>
<dbReference type="EMBL" id="CADCXV010000502">
    <property type="protein sequence ID" value="CAB0030640.1"/>
    <property type="molecule type" value="Genomic_DNA"/>
</dbReference>
<reference evidence="1 2" key="1">
    <citation type="submission" date="2020-02" db="EMBL/GenBank/DDBJ databases">
        <authorList>
            <person name="Ferguson B K."/>
        </authorList>
    </citation>
    <scope>NUCLEOTIDE SEQUENCE [LARGE SCALE GENOMIC DNA]</scope>
</reference>
<dbReference type="AlphaFoldDB" id="A0A6H5I4D0"/>
<proteinExistence type="predicted"/>